<sequence>MSSVASWTLPPGVSAALFWLFVAACVIAQLFILRAVLRTLQTTPASSSVPAPRRAAEIFWAIIPVFGLIAAFWGAWRALP</sequence>
<organism evidence="2 3">
    <name type="scientific">Gemmatimonas aurantiaca</name>
    <dbReference type="NCBI Taxonomy" id="173480"/>
    <lineage>
        <taxon>Bacteria</taxon>
        <taxon>Pseudomonadati</taxon>
        <taxon>Gemmatimonadota</taxon>
        <taxon>Gemmatimonadia</taxon>
        <taxon>Gemmatimonadales</taxon>
        <taxon>Gemmatimonadaceae</taxon>
        <taxon>Gemmatimonas</taxon>
    </lineage>
</organism>
<keyword evidence="1" id="KW-1133">Transmembrane helix</keyword>
<accession>A0A3D4VB76</accession>
<dbReference type="Proteomes" id="UP000264071">
    <property type="component" value="Unassembled WGS sequence"/>
</dbReference>
<evidence type="ECO:0000256" key="1">
    <source>
        <dbReference type="SAM" id="Phobius"/>
    </source>
</evidence>
<comment type="caution">
    <text evidence="2">The sequence shown here is derived from an EMBL/GenBank/DDBJ whole genome shotgun (WGS) entry which is preliminary data.</text>
</comment>
<reference evidence="2 3" key="1">
    <citation type="journal article" date="2018" name="Nat. Biotechnol.">
        <title>A standardized bacterial taxonomy based on genome phylogeny substantially revises the tree of life.</title>
        <authorList>
            <person name="Parks D.H."/>
            <person name="Chuvochina M."/>
            <person name="Waite D.W."/>
            <person name="Rinke C."/>
            <person name="Skarshewski A."/>
            <person name="Chaumeil P.A."/>
            <person name="Hugenholtz P."/>
        </authorList>
    </citation>
    <scope>NUCLEOTIDE SEQUENCE [LARGE SCALE GENOMIC DNA]</scope>
    <source>
        <strain evidence="2">UBA8844</strain>
    </source>
</reference>
<name>A0A3D4VB76_9BACT</name>
<keyword evidence="1" id="KW-0472">Membrane</keyword>
<keyword evidence="1" id="KW-0812">Transmembrane</keyword>
<protein>
    <recommendedName>
        <fullName evidence="4">Cytochrome oxidase subunit II transmembrane region profile domain-containing protein</fullName>
    </recommendedName>
</protein>
<evidence type="ECO:0008006" key="4">
    <source>
        <dbReference type="Google" id="ProtNLM"/>
    </source>
</evidence>
<feature type="transmembrane region" description="Helical" evidence="1">
    <location>
        <begin position="58"/>
        <end position="76"/>
    </location>
</feature>
<proteinExistence type="predicted"/>
<dbReference type="AlphaFoldDB" id="A0A3D4VB76"/>
<evidence type="ECO:0000313" key="2">
    <source>
        <dbReference type="EMBL" id="HCT58370.1"/>
    </source>
</evidence>
<evidence type="ECO:0000313" key="3">
    <source>
        <dbReference type="Proteomes" id="UP000264071"/>
    </source>
</evidence>
<gene>
    <name evidence="2" type="ORF">DGD08_14290</name>
</gene>
<feature type="transmembrane region" description="Helical" evidence="1">
    <location>
        <begin position="16"/>
        <end position="37"/>
    </location>
</feature>
<dbReference type="EMBL" id="DPIY01000010">
    <property type="protein sequence ID" value="HCT58370.1"/>
    <property type="molecule type" value="Genomic_DNA"/>
</dbReference>